<comment type="cofactor">
    <cofactor evidence="1">
        <name>Mg(2+)</name>
        <dbReference type="ChEBI" id="CHEBI:18420"/>
    </cofactor>
</comment>
<dbReference type="Gene3D" id="3.10.520.10">
    <property type="entry name" value="ApbE-like domains"/>
    <property type="match status" value="2"/>
</dbReference>
<evidence type="ECO:0000256" key="9">
    <source>
        <dbReference type="ARBA" id="ARBA00031306"/>
    </source>
</evidence>
<sequence>MNENRYVEQVMGLPVTLVLRGRHAGTDAGAAAWSEVLACLRYVDTTFSTYRPGSAVSRIDRGELTVDDAPAVVREVVELAERAHELTDGWFSVWLPDADRPGRRRFDPSGLVKGWAVERAATALDRLDGTDWCLAAGGDLVARTGRTHDGRVPWRVGVEDPADPRRTLAVVPLLDGGCATSGDAHRGAHVLDPWTGRPARAGGSVTVVAPTLLWADVWATAGYARGDAAADWLAATCPYTTLVVGPGGDVRMTDARDRDRTVTSVAHA</sequence>
<evidence type="ECO:0000256" key="7">
    <source>
        <dbReference type="ARBA" id="ARBA00022827"/>
    </source>
</evidence>
<organism evidence="11 12">
    <name type="scientific">Nocardioides iriomotensis</name>
    <dbReference type="NCBI Taxonomy" id="715784"/>
    <lineage>
        <taxon>Bacteria</taxon>
        <taxon>Bacillati</taxon>
        <taxon>Actinomycetota</taxon>
        <taxon>Actinomycetes</taxon>
        <taxon>Propionibacteriales</taxon>
        <taxon>Nocardioidaceae</taxon>
        <taxon>Nocardioides</taxon>
    </lineage>
</organism>
<dbReference type="PANTHER" id="PTHR30040:SF2">
    <property type="entry name" value="FAD:PROTEIN FMN TRANSFERASE"/>
    <property type="match status" value="1"/>
</dbReference>
<evidence type="ECO:0000256" key="10">
    <source>
        <dbReference type="ARBA" id="ARBA00048540"/>
    </source>
</evidence>
<evidence type="ECO:0000313" key="12">
    <source>
        <dbReference type="Proteomes" id="UP000291189"/>
    </source>
</evidence>
<comment type="caution">
    <text evidence="11">The sequence shown here is derived from an EMBL/GenBank/DDBJ whole genome shotgun (WGS) entry which is preliminary data.</text>
</comment>
<keyword evidence="5 11" id="KW-0808">Transferase</keyword>
<dbReference type="RefSeq" id="WP_129986804.1">
    <property type="nucleotide sequence ID" value="NZ_SDPU01000020.1"/>
</dbReference>
<evidence type="ECO:0000256" key="4">
    <source>
        <dbReference type="ARBA" id="ARBA00022630"/>
    </source>
</evidence>
<dbReference type="Pfam" id="PF02424">
    <property type="entry name" value="ApbE"/>
    <property type="match status" value="2"/>
</dbReference>
<dbReference type="AlphaFoldDB" id="A0A4Q5J606"/>
<keyword evidence="12" id="KW-1185">Reference proteome</keyword>
<evidence type="ECO:0000313" key="11">
    <source>
        <dbReference type="EMBL" id="RYU12985.1"/>
    </source>
</evidence>
<gene>
    <name evidence="11" type="ORF">ETU37_08565</name>
</gene>
<keyword evidence="8" id="KW-0460">Magnesium</keyword>
<keyword evidence="4" id="KW-0285">Flavoprotein</keyword>
<dbReference type="Proteomes" id="UP000291189">
    <property type="component" value="Unassembled WGS sequence"/>
</dbReference>
<dbReference type="GO" id="GO:0016740">
    <property type="term" value="F:transferase activity"/>
    <property type="evidence" value="ECO:0007669"/>
    <property type="project" value="UniProtKB-KW"/>
</dbReference>
<proteinExistence type="predicted"/>
<dbReference type="GO" id="GO:0046872">
    <property type="term" value="F:metal ion binding"/>
    <property type="evidence" value="ECO:0007669"/>
    <property type="project" value="UniProtKB-KW"/>
</dbReference>
<keyword evidence="7" id="KW-0274">FAD</keyword>
<evidence type="ECO:0000256" key="5">
    <source>
        <dbReference type="ARBA" id="ARBA00022679"/>
    </source>
</evidence>
<keyword evidence="6" id="KW-0479">Metal-binding</keyword>
<evidence type="ECO:0000256" key="3">
    <source>
        <dbReference type="ARBA" id="ARBA00016337"/>
    </source>
</evidence>
<dbReference type="InterPro" id="IPR024932">
    <property type="entry name" value="ApbE"/>
</dbReference>
<dbReference type="SUPFAM" id="SSF143631">
    <property type="entry name" value="ApbE-like"/>
    <property type="match status" value="1"/>
</dbReference>
<dbReference type="EMBL" id="SDPU01000020">
    <property type="protein sequence ID" value="RYU12985.1"/>
    <property type="molecule type" value="Genomic_DNA"/>
</dbReference>
<name>A0A4Q5J606_9ACTN</name>
<evidence type="ECO:0000256" key="1">
    <source>
        <dbReference type="ARBA" id="ARBA00001946"/>
    </source>
</evidence>
<reference evidence="11 12" key="1">
    <citation type="submission" date="2019-01" db="EMBL/GenBank/DDBJ databases">
        <title>Nocardioides guangzhouensis sp. nov., an actinobacterium isolated from soil.</title>
        <authorList>
            <person name="Fu Y."/>
            <person name="Cai Y."/>
            <person name="Lin Z."/>
            <person name="Chen P."/>
        </authorList>
    </citation>
    <scope>NUCLEOTIDE SEQUENCE [LARGE SCALE GENOMIC DNA]</scope>
    <source>
        <strain evidence="11 12">NBRC 105384</strain>
    </source>
</reference>
<protein>
    <recommendedName>
        <fullName evidence="3">FAD:protein FMN transferase</fullName>
        <ecNumber evidence="2">2.7.1.180</ecNumber>
    </recommendedName>
    <alternativeName>
        <fullName evidence="9">Flavin transferase</fullName>
    </alternativeName>
</protein>
<dbReference type="PANTHER" id="PTHR30040">
    <property type="entry name" value="THIAMINE BIOSYNTHESIS LIPOPROTEIN APBE"/>
    <property type="match status" value="1"/>
</dbReference>
<accession>A0A4Q5J606</accession>
<dbReference type="EC" id="2.7.1.180" evidence="2"/>
<evidence type="ECO:0000256" key="8">
    <source>
        <dbReference type="ARBA" id="ARBA00022842"/>
    </source>
</evidence>
<evidence type="ECO:0000256" key="6">
    <source>
        <dbReference type="ARBA" id="ARBA00022723"/>
    </source>
</evidence>
<comment type="catalytic activity">
    <reaction evidence="10">
        <text>L-threonyl-[protein] + FAD = FMN-L-threonyl-[protein] + AMP + H(+)</text>
        <dbReference type="Rhea" id="RHEA:36847"/>
        <dbReference type="Rhea" id="RHEA-COMP:11060"/>
        <dbReference type="Rhea" id="RHEA-COMP:11061"/>
        <dbReference type="ChEBI" id="CHEBI:15378"/>
        <dbReference type="ChEBI" id="CHEBI:30013"/>
        <dbReference type="ChEBI" id="CHEBI:57692"/>
        <dbReference type="ChEBI" id="CHEBI:74257"/>
        <dbReference type="ChEBI" id="CHEBI:456215"/>
        <dbReference type="EC" id="2.7.1.180"/>
    </reaction>
</comment>
<dbReference type="InterPro" id="IPR003374">
    <property type="entry name" value="ApbE-like_sf"/>
</dbReference>
<dbReference type="OrthoDB" id="9778595at2"/>
<evidence type="ECO:0000256" key="2">
    <source>
        <dbReference type="ARBA" id="ARBA00011955"/>
    </source>
</evidence>